<keyword evidence="4" id="KW-0482">Metalloprotease</keyword>
<reference evidence="4 5" key="1">
    <citation type="submission" date="2020-08" db="EMBL/GenBank/DDBJ databases">
        <title>Genome sequence of Nocardioides mesophilus KACC 16243T.</title>
        <authorList>
            <person name="Hyun D.-W."/>
            <person name="Bae J.-W."/>
        </authorList>
    </citation>
    <scope>NUCLEOTIDE SEQUENCE [LARGE SCALE GENOMIC DNA]</scope>
    <source>
        <strain evidence="4 5">KACC 16243</strain>
    </source>
</reference>
<evidence type="ECO:0000256" key="1">
    <source>
        <dbReference type="SAM" id="MobiDB-lite"/>
    </source>
</evidence>
<feature type="region of interest" description="Disordered" evidence="1">
    <location>
        <begin position="1"/>
        <end position="59"/>
    </location>
</feature>
<feature type="transmembrane region" description="Helical" evidence="2">
    <location>
        <begin position="308"/>
        <end position="326"/>
    </location>
</feature>
<dbReference type="InterPro" id="IPR003675">
    <property type="entry name" value="Rce1/LyrA-like_dom"/>
</dbReference>
<keyword evidence="5" id="KW-1185">Reference proteome</keyword>
<feature type="transmembrane region" description="Helical" evidence="2">
    <location>
        <begin position="364"/>
        <end position="387"/>
    </location>
</feature>
<dbReference type="KEGG" id="nmes:H9L09_16445"/>
<dbReference type="PANTHER" id="PTHR36435">
    <property type="entry name" value="SLR1288 PROTEIN"/>
    <property type="match status" value="1"/>
</dbReference>
<evidence type="ECO:0000313" key="4">
    <source>
        <dbReference type="EMBL" id="QNN52079.1"/>
    </source>
</evidence>
<dbReference type="GO" id="GO:0008237">
    <property type="term" value="F:metallopeptidase activity"/>
    <property type="evidence" value="ECO:0007669"/>
    <property type="project" value="UniProtKB-KW"/>
</dbReference>
<accession>A0A7G9R904</accession>
<dbReference type="GO" id="GO:0006508">
    <property type="term" value="P:proteolysis"/>
    <property type="evidence" value="ECO:0007669"/>
    <property type="project" value="UniProtKB-KW"/>
</dbReference>
<feature type="compositionally biased region" description="Pro residues" evidence="1">
    <location>
        <begin position="34"/>
        <end position="45"/>
    </location>
</feature>
<name>A0A7G9R904_9ACTN</name>
<keyword evidence="2" id="KW-1133">Transmembrane helix</keyword>
<protein>
    <submittedName>
        <fullName evidence="4">CPBP family intramembrane metalloprotease</fullName>
    </submittedName>
</protein>
<feature type="transmembrane region" description="Helical" evidence="2">
    <location>
        <begin position="199"/>
        <end position="222"/>
    </location>
</feature>
<feature type="transmembrane region" description="Helical" evidence="2">
    <location>
        <begin position="333"/>
        <end position="352"/>
    </location>
</feature>
<dbReference type="GO" id="GO:0080120">
    <property type="term" value="P:CAAX-box protein maturation"/>
    <property type="evidence" value="ECO:0007669"/>
    <property type="project" value="UniProtKB-ARBA"/>
</dbReference>
<dbReference type="InterPro" id="IPR052710">
    <property type="entry name" value="CAAX_protease"/>
</dbReference>
<feature type="compositionally biased region" description="Basic and acidic residues" evidence="1">
    <location>
        <begin position="1"/>
        <end position="10"/>
    </location>
</feature>
<feature type="transmembrane region" description="Helical" evidence="2">
    <location>
        <begin position="282"/>
        <end position="302"/>
    </location>
</feature>
<sequence length="412" mass="44587">MSEHTPEQGEPRPQQGAPSGSWPPPQYPSQRPAPAYPAPPTPPPDTGRQQPPYAVPGYPQGPYAGPYGAPAGQGGLPVPAAGALPSYPHPGPVPYHLMLRTWSYRWWKPLAGLALLMVLFLGVQVLVAGALFVIAAFQPGPFMDNLTKVSDLSTVTPTFLLLLNISLGALILATWAVMRVVHRMRPRWLTSVQPKMRWSFFWACIGLSVVALVASIVVGQLVPGDAGPVGDLKLNDFTLTTALLAVIVFLTTPFQAAGEEYFFRGYLMQAIGSLLGFRSDRWVQLMAKWTAIVVTALLFAAAHGAQNFPLFFDRFAFGLIAGWLVVHTGGLEAGIAMHILNNFLAFGLALMLGDISESLNVSSISWWNIPVTVTQAGVYALLVVWLARKMGLRRQTQPPVPSPESEPLPMPV</sequence>
<proteinExistence type="predicted"/>
<evidence type="ECO:0000259" key="3">
    <source>
        <dbReference type="Pfam" id="PF02517"/>
    </source>
</evidence>
<dbReference type="PANTHER" id="PTHR36435:SF1">
    <property type="entry name" value="CAAX AMINO TERMINAL PROTEASE FAMILY PROTEIN"/>
    <property type="match status" value="1"/>
</dbReference>
<gene>
    <name evidence="4" type="ORF">H9L09_16445</name>
</gene>
<evidence type="ECO:0000256" key="2">
    <source>
        <dbReference type="SAM" id="Phobius"/>
    </source>
</evidence>
<evidence type="ECO:0000313" key="5">
    <source>
        <dbReference type="Proteomes" id="UP000515947"/>
    </source>
</evidence>
<feature type="transmembrane region" description="Helical" evidence="2">
    <location>
        <begin position="157"/>
        <end position="178"/>
    </location>
</feature>
<dbReference type="EMBL" id="CP060713">
    <property type="protein sequence ID" value="QNN52079.1"/>
    <property type="molecule type" value="Genomic_DNA"/>
</dbReference>
<feature type="transmembrane region" description="Helical" evidence="2">
    <location>
        <begin position="242"/>
        <end position="262"/>
    </location>
</feature>
<keyword evidence="2" id="KW-0812">Transmembrane</keyword>
<feature type="transmembrane region" description="Helical" evidence="2">
    <location>
        <begin position="110"/>
        <end position="137"/>
    </location>
</feature>
<keyword evidence="4" id="KW-0645">Protease</keyword>
<dbReference type="Proteomes" id="UP000515947">
    <property type="component" value="Chromosome"/>
</dbReference>
<feature type="compositionally biased region" description="Low complexity" evidence="1">
    <location>
        <begin position="46"/>
        <end position="59"/>
    </location>
</feature>
<dbReference type="GO" id="GO:0004175">
    <property type="term" value="F:endopeptidase activity"/>
    <property type="evidence" value="ECO:0007669"/>
    <property type="project" value="UniProtKB-ARBA"/>
</dbReference>
<dbReference type="AlphaFoldDB" id="A0A7G9R904"/>
<organism evidence="4 5">
    <name type="scientific">Nocardioides mesophilus</name>
    <dbReference type="NCBI Taxonomy" id="433659"/>
    <lineage>
        <taxon>Bacteria</taxon>
        <taxon>Bacillati</taxon>
        <taxon>Actinomycetota</taxon>
        <taxon>Actinomycetes</taxon>
        <taxon>Propionibacteriales</taxon>
        <taxon>Nocardioidaceae</taxon>
        <taxon>Nocardioides</taxon>
    </lineage>
</organism>
<dbReference type="Pfam" id="PF02517">
    <property type="entry name" value="Rce1-like"/>
    <property type="match status" value="1"/>
</dbReference>
<keyword evidence="2" id="KW-0472">Membrane</keyword>
<feature type="domain" description="CAAX prenyl protease 2/Lysostaphin resistance protein A-like" evidence="3">
    <location>
        <begin position="244"/>
        <end position="344"/>
    </location>
</feature>
<keyword evidence="4" id="KW-0378">Hydrolase</keyword>
<dbReference type="RefSeq" id="WP_187577922.1">
    <property type="nucleotide sequence ID" value="NZ_CP060713.1"/>
</dbReference>